<feature type="domain" description="Glycosyl transferase family 1" evidence="1">
    <location>
        <begin position="227"/>
        <end position="350"/>
    </location>
</feature>
<organism evidence="2 3">
    <name type="scientific">Vallitalea pronyensis</name>
    <dbReference type="NCBI Taxonomy" id="1348613"/>
    <lineage>
        <taxon>Bacteria</taxon>
        <taxon>Bacillati</taxon>
        <taxon>Bacillota</taxon>
        <taxon>Clostridia</taxon>
        <taxon>Lachnospirales</taxon>
        <taxon>Vallitaleaceae</taxon>
        <taxon>Vallitalea</taxon>
    </lineage>
</organism>
<dbReference type="Proteomes" id="UP000683246">
    <property type="component" value="Chromosome"/>
</dbReference>
<gene>
    <name evidence="2" type="ORF">HZI73_23100</name>
</gene>
<dbReference type="KEGG" id="vpy:HZI73_23100"/>
<evidence type="ECO:0000313" key="3">
    <source>
        <dbReference type="Proteomes" id="UP000683246"/>
    </source>
</evidence>
<dbReference type="SUPFAM" id="SSF53756">
    <property type="entry name" value="UDP-Glycosyltransferase/glycogen phosphorylase"/>
    <property type="match status" value="1"/>
</dbReference>
<name>A0A8J8SJ09_9FIRM</name>
<dbReference type="AlphaFoldDB" id="A0A8J8SJ09"/>
<dbReference type="GO" id="GO:0016757">
    <property type="term" value="F:glycosyltransferase activity"/>
    <property type="evidence" value="ECO:0007669"/>
    <property type="project" value="InterPro"/>
</dbReference>
<dbReference type="InterPro" id="IPR001296">
    <property type="entry name" value="Glyco_trans_1"/>
</dbReference>
<proteinExistence type="predicted"/>
<dbReference type="Pfam" id="PF00534">
    <property type="entry name" value="Glycos_transf_1"/>
    <property type="match status" value="1"/>
</dbReference>
<dbReference type="EMBL" id="CP058649">
    <property type="protein sequence ID" value="QUI25002.1"/>
    <property type="molecule type" value="Genomic_DNA"/>
</dbReference>
<dbReference type="RefSeq" id="WP_212695701.1">
    <property type="nucleotide sequence ID" value="NZ_CP058649.1"/>
</dbReference>
<evidence type="ECO:0000313" key="2">
    <source>
        <dbReference type="EMBL" id="QUI25002.1"/>
    </source>
</evidence>
<accession>A0A8J8SJ09</accession>
<dbReference type="Gene3D" id="3.40.50.2000">
    <property type="entry name" value="Glycogen Phosphorylase B"/>
    <property type="match status" value="2"/>
</dbReference>
<evidence type="ECO:0000259" key="1">
    <source>
        <dbReference type="Pfam" id="PF00534"/>
    </source>
</evidence>
<dbReference type="PANTHER" id="PTHR12526:SF630">
    <property type="entry name" value="GLYCOSYLTRANSFERASE"/>
    <property type="match status" value="1"/>
</dbReference>
<dbReference type="PANTHER" id="PTHR12526">
    <property type="entry name" value="GLYCOSYLTRANSFERASE"/>
    <property type="match status" value="1"/>
</dbReference>
<reference evidence="2" key="1">
    <citation type="submission" date="2020-07" db="EMBL/GenBank/DDBJ databases">
        <title>Vallitalea pronyensis genome.</title>
        <authorList>
            <person name="Postec A."/>
        </authorList>
    </citation>
    <scope>NUCLEOTIDE SEQUENCE</scope>
    <source>
        <strain evidence="2">FatNI3</strain>
    </source>
</reference>
<sequence>MKKKLLVLGVLPTEMGGSYFSGVTTVIRDLTPHFLEYYNVAIFATNLNKTKIKNKHLMYKGNEKVKIFGYSILHLLVSLFIELVKNPIGLIKELKDYRNVYGMPAKKMLLYRLSLEKIIDEFSPDLIHSHGVIFLPILKYIDNDSKVVTTFHEIPFTNKAAVDFNRNKGIDIEKLYTKTAKLLGNFTCLNQDKYKQIEYLISKEINFEIIGNGINLDKFYFEDNSRNIVRKKNKINKDDNVFITVASLTKRKGHSLFLDYIARNNLNITYWIIGNGPEYDNLKEQICILKLEDQVKLLGVIPNNELYKYYSAADAFILPSSSEGQAMTILESLACGLPVYVNNKIYSTLEFSNELMKYVIPIKFKGANSINSLSEFNRKDIAKLMSQYSWEKVASKYRDFFDSI</sequence>
<protein>
    <submittedName>
        <fullName evidence="2">Glycosyltransferase</fullName>
    </submittedName>
</protein>
<keyword evidence="3" id="KW-1185">Reference proteome</keyword>